<evidence type="ECO:0000256" key="1">
    <source>
        <dbReference type="SAM" id="MobiDB-lite"/>
    </source>
</evidence>
<dbReference type="Proteomes" id="UP000038045">
    <property type="component" value="Unplaced"/>
</dbReference>
<dbReference type="AlphaFoldDB" id="A0A0N4Z879"/>
<sequence length="142" mass="16223">MHAAGRQYGRQRFPLDQASLSPFHGFYRNDGHRQPSDARPHWHRRRPSYVNRQKGSDAQSPNRYASETHTVQIAELAVTHPVFHSADRRLQACGKTVEQCRLTGAALADNCQHFTRIQLKGNIAATKTIAVEFRQSVYTQQR</sequence>
<proteinExistence type="predicted"/>
<feature type="region of interest" description="Disordered" evidence="1">
    <location>
        <begin position="24"/>
        <end position="67"/>
    </location>
</feature>
<keyword evidence="2" id="KW-1185">Reference proteome</keyword>
<feature type="compositionally biased region" description="Polar residues" evidence="1">
    <location>
        <begin position="50"/>
        <end position="67"/>
    </location>
</feature>
<dbReference type="WBParaSite" id="PTRK_0000345500.1">
    <property type="protein sequence ID" value="PTRK_0000345500.1"/>
    <property type="gene ID" value="PTRK_0000345500"/>
</dbReference>
<name>A0A0N4Z879_PARTI</name>
<organism evidence="2 3">
    <name type="scientific">Parastrongyloides trichosuri</name>
    <name type="common">Possum-specific nematode worm</name>
    <dbReference type="NCBI Taxonomy" id="131310"/>
    <lineage>
        <taxon>Eukaryota</taxon>
        <taxon>Metazoa</taxon>
        <taxon>Ecdysozoa</taxon>
        <taxon>Nematoda</taxon>
        <taxon>Chromadorea</taxon>
        <taxon>Rhabditida</taxon>
        <taxon>Tylenchina</taxon>
        <taxon>Panagrolaimomorpha</taxon>
        <taxon>Strongyloidoidea</taxon>
        <taxon>Strongyloididae</taxon>
        <taxon>Parastrongyloides</taxon>
    </lineage>
</organism>
<evidence type="ECO:0000313" key="2">
    <source>
        <dbReference type="Proteomes" id="UP000038045"/>
    </source>
</evidence>
<evidence type="ECO:0000313" key="3">
    <source>
        <dbReference type="WBParaSite" id="PTRK_0000345500.1"/>
    </source>
</evidence>
<accession>A0A0N4Z879</accession>
<reference evidence="3" key="1">
    <citation type="submission" date="2017-02" db="UniProtKB">
        <authorList>
            <consortium name="WormBaseParasite"/>
        </authorList>
    </citation>
    <scope>IDENTIFICATION</scope>
</reference>
<protein>
    <submittedName>
        <fullName evidence="3">Transposase</fullName>
    </submittedName>
</protein>
<feature type="compositionally biased region" description="Basic and acidic residues" evidence="1">
    <location>
        <begin position="27"/>
        <end position="40"/>
    </location>
</feature>